<name>A0A6J5RVC3_9CAUD</name>
<evidence type="ECO:0008006" key="2">
    <source>
        <dbReference type="Google" id="ProtNLM"/>
    </source>
</evidence>
<organism evidence="1">
    <name type="scientific">uncultured Caudovirales phage</name>
    <dbReference type="NCBI Taxonomy" id="2100421"/>
    <lineage>
        <taxon>Viruses</taxon>
        <taxon>Duplodnaviria</taxon>
        <taxon>Heunggongvirae</taxon>
        <taxon>Uroviricota</taxon>
        <taxon>Caudoviricetes</taxon>
        <taxon>Peduoviridae</taxon>
        <taxon>Maltschvirus</taxon>
        <taxon>Maltschvirus maltsch</taxon>
    </lineage>
</organism>
<accession>A0A6J5RVC3</accession>
<evidence type="ECO:0000313" key="1">
    <source>
        <dbReference type="EMBL" id="CAB4198247.1"/>
    </source>
</evidence>
<sequence>MSYSLKEQAESSLYEFFQQAWPYIEGKMPYVDGKHIEAIAEHLEAVYKRQIKKLIINVPPRSGKTNLISIAFPAWVWIHNPCERFLCVSGVNSLSLEHAQRNRQLVESEWYHNNWGKDFPLLKDQNSKSFFQNNKSGYRQSTSVNSRTVGKGGSVIIVDDANDPGDISDVKIQNVIRFWTQKMSSRSNNPENDCHIMVQQRIGENDLTGYIKKNDLEKDWVELVLPMEYEESRKCKTVPLRYINNKTWEDWRTKEGELLIPSRMGVKAVEELKTKLGSYGYAGQYQQRPAPAVGGILQKSWFKKWEHSVMPRFDFIIQSWDTAFSDKPDAAYSACTTWGVWGENSEEGLYKAILISMWRGRVGYPELRARAQRLAKDYKDIGVHKNMYPATNKVDVCLIEAKATGDPLIRDLRAAGVPAIGYIPKGDKHSRVQRVAASIECGLIYLPTEEKNKDKLLPFADEFLESVITFPNAESRDLVDTMTQTLSYLKDRNCLTHPTDERDEEVSYKSKRLY</sequence>
<proteinExistence type="predicted"/>
<protein>
    <recommendedName>
        <fullName evidence="2">Archaeophage PsiM2, terminase large subunit</fullName>
    </recommendedName>
</protein>
<dbReference type="EMBL" id="LR797257">
    <property type="protein sequence ID" value="CAB4198247.1"/>
    <property type="molecule type" value="Genomic_DNA"/>
</dbReference>
<gene>
    <name evidence="1" type="ORF">UFOVP1311_64</name>
</gene>
<reference evidence="1" key="1">
    <citation type="submission" date="2020-05" db="EMBL/GenBank/DDBJ databases">
        <authorList>
            <person name="Chiriac C."/>
            <person name="Salcher M."/>
            <person name="Ghai R."/>
            <person name="Kavagutti S V."/>
        </authorList>
    </citation>
    <scope>NUCLEOTIDE SEQUENCE</scope>
</reference>